<dbReference type="PANTHER" id="PTHR43480:SF1">
    <property type="entry name" value="ACYL-[ACYL-CARRIER-PROTEIN]--UDP-N-ACETYLGLUCOSAMINE O-ACYLTRANSFERASE, MITOCHONDRIAL-RELATED"/>
    <property type="match status" value="1"/>
</dbReference>
<name>A0A1D3UL44_TANFO</name>
<evidence type="ECO:0000313" key="7">
    <source>
        <dbReference type="EMBL" id="SCQ20841.1"/>
    </source>
</evidence>
<dbReference type="EMBL" id="FMMM01000048">
    <property type="protein sequence ID" value="SCQ20841.1"/>
    <property type="molecule type" value="Genomic_DNA"/>
</dbReference>
<dbReference type="AlphaFoldDB" id="A0A1D3UL44"/>
<dbReference type="InterPro" id="IPR010137">
    <property type="entry name" value="Lipid_A_LpxA"/>
</dbReference>
<evidence type="ECO:0000256" key="4">
    <source>
        <dbReference type="ARBA" id="ARBA00023098"/>
    </source>
</evidence>
<keyword evidence="5 7" id="KW-0012">Acyltransferase</keyword>
<accession>A0A1D3UL44</accession>
<evidence type="ECO:0000256" key="2">
    <source>
        <dbReference type="ARBA" id="ARBA00022556"/>
    </source>
</evidence>
<dbReference type="InterPro" id="IPR011004">
    <property type="entry name" value="Trimer_LpxA-like_sf"/>
</dbReference>
<dbReference type="Pfam" id="PF00132">
    <property type="entry name" value="Hexapep"/>
    <property type="match status" value="2"/>
</dbReference>
<evidence type="ECO:0000256" key="5">
    <source>
        <dbReference type="ARBA" id="ARBA00023315"/>
    </source>
</evidence>
<evidence type="ECO:0000256" key="3">
    <source>
        <dbReference type="ARBA" id="ARBA00022679"/>
    </source>
</evidence>
<dbReference type="PIRSF" id="PIRSF000456">
    <property type="entry name" value="UDP-GlcNAc_acltr"/>
    <property type="match status" value="1"/>
</dbReference>
<dbReference type="Gene3D" id="1.20.1180.10">
    <property type="entry name" value="Udp N-acetylglucosamine O-acyltransferase, C-terminal domain"/>
    <property type="match status" value="1"/>
</dbReference>
<dbReference type="GO" id="GO:0016020">
    <property type="term" value="C:membrane"/>
    <property type="evidence" value="ECO:0007669"/>
    <property type="project" value="GOC"/>
</dbReference>
<dbReference type="InterPro" id="IPR001451">
    <property type="entry name" value="Hexapep"/>
</dbReference>
<keyword evidence="2" id="KW-0441">Lipid A biosynthesis</keyword>
<keyword evidence="3 7" id="KW-0808">Transferase</keyword>
<dbReference type="NCBIfam" id="TIGR01852">
    <property type="entry name" value="lipid_A_lpxA"/>
    <property type="match status" value="1"/>
</dbReference>
<dbReference type="Gene3D" id="2.160.10.10">
    <property type="entry name" value="Hexapeptide repeat proteins"/>
    <property type="match status" value="1"/>
</dbReference>
<keyword evidence="4" id="KW-0443">Lipid metabolism</keyword>
<dbReference type="InterPro" id="IPR029098">
    <property type="entry name" value="Acetyltransf_C"/>
</dbReference>
<protein>
    <submittedName>
        <fullName evidence="7">Acyl-[acyl-carrier-protein]--UDP-N-acetylglucosamine O-acyltransferase</fullName>
        <ecNumber evidence="7">2.3.1.129</ecNumber>
    </submittedName>
</protein>
<dbReference type="EC" id="2.3.1.129" evidence="7"/>
<proteinExistence type="predicted"/>
<dbReference type="GO" id="GO:0009245">
    <property type="term" value="P:lipid A biosynthetic process"/>
    <property type="evidence" value="ECO:0007669"/>
    <property type="project" value="UniProtKB-KW"/>
</dbReference>
<dbReference type="GO" id="GO:0008780">
    <property type="term" value="F:acyl-[acyl-carrier-protein]-UDP-N-acetylglucosamine O-acyltransferase activity"/>
    <property type="evidence" value="ECO:0007669"/>
    <property type="project" value="UniProtKB-EC"/>
</dbReference>
<evidence type="ECO:0000259" key="6">
    <source>
        <dbReference type="Pfam" id="PF13720"/>
    </source>
</evidence>
<sequence>MHSPLAVVHPEAQIGKNVIVEPFAFIEKDVVIGDNCRIYPHAVVLEGSRIGKGCHIFPGAVISGIPQDLKFAGEKTTAEIGDHTTVRECVTVNRGTASRGKTIVGNNCLLMAYSHIAHDCILKNNIIIGNASQIAGEVEIDDFAILSGSVLVHQFTRISQHVMIQGGSRVGKDIPPYTLIGRDPIAYCGINIVGLRRRGFTNQQVFLIQDIYRTLYTRGLNNTDALLAIETEYEASKERDLILNFIKSSKRGIVRGSIDE</sequence>
<dbReference type="RefSeq" id="WP_074449735.1">
    <property type="nucleotide sequence ID" value="NZ_FMMM01000048.1"/>
</dbReference>
<feature type="domain" description="UDP N-acetylglucosamine O-acyltransferase C-terminal" evidence="6">
    <location>
        <begin position="173"/>
        <end position="254"/>
    </location>
</feature>
<keyword evidence="1" id="KW-0444">Lipid biosynthesis</keyword>
<gene>
    <name evidence="7" type="primary">lpxA</name>
    <name evidence="7" type="ORF">TFUB20_01162</name>
</gene>
<dbReference type="Pfam" id="PF13720">
    <property type="entry name" value="Acetyltransf_11"/>
    <property type="match status" value="1"/>
</dbReference>
<dbReference type="OrthoDB" id="9807278at2"/>
<dbReference type="Proteomes" id="UP000182057">
    <property type="component" value="Unassembled WGS sequence"/>
</dbReference>
<reference evidence="7 8" key="1">
    <citation type="submission" date="2016-09" db="EMBL/GenBank/DDBJ databases">
        <authorList>
            <person name="Capua I."/>
            <person name="De Benedictis P."/>
            <person name="Joannis T."/>
            <person name="Lombin L.H."/>
            <person name="Cattoli G."/>
        </authorList>
    </citation>
    <scope>NUCLEOTIDE SEQUENCE [LARGE SCALE GENOMIC DNA]</scope>
    <source>
        <strain evidence="7 8">UB20</strain>
    </source>
</reference>
<dbReference type="CDD" id="cd03351">
    <property type="entry name" value="LbH_UDP-GlcNAc_AT"/>
    <property type="match status" value="1"/>
</dbReference>
<dbReference type="PANTHER" id="PTHR43480">
    <property type="entry name" value="ACYL-[ACYL-CARRIER-PROTEIN]--UDP-N-ACETYLGLUCOSAMINE O-ACYLTRANSFERASE"/>
    <property type="match status" value="1"/>
</dbReference>
<dbReference type="SUPFAM" id="SSF51161">
    <property type="entry name" value="Trimeric LpxA-like enzymes"/>
    <property type="match status" value="1"/>
</dbReference>
<dbReference type="InterPro" id="IPR037157">
    <property type="entry name" value="Acetyltransf_C_sf"/>
</dbReference>
<organism evidence="7 8">
    <name type="scientific">Tannerella forsythia</name>
    <name type="common">Bacteroides forsythus</name>
    <dbReference type="NCBI Taxonomy" id="28112"/>
    <lineage>
        <taxon>Bacteria</taxon>
        <taxon>Pseudomonadati</taxon>
        <taxon>Bacteroidota</taxon>
        <taxon>Bacteroidia</taxon>
        <taxon>Bacteroidales</taxon>
        <taxon>Tannerellaceae</taxon>
        <taxon>Tannerella</taxon>
    </lineage>
</organism>
<evidence type="ECO:0000313" key="8">
    <source>
        <dbReference type="Proteomes" id="UP000182057"/>
    </source>
</evidence>
<evidence type="ECO:0000256" key="1">
    <source>
        <dbReference type="ARBA" id="ARBA00022516"/>
    </source>
</evidence>
<dbReference type="NCBIfam" id="NF003657">
    <property type="entry name" value="PRK05289.1"/>
    <property type="match status" value="1"/>
</dbReference>